<dbReference type="GO" id="GO:0000981">
    <property type="term" value="F:DNA-binding transcription factor activity, RNA polymerase II-specific"/>
    <property type="evidence" value="ECO:0007669"/>
    <property type="project" value="TreeGrafter"/>
</dbReference>
<dbReference type="CDD" id="cd20032">
    <property type="entry name" value="FH_FOXO"/>
    <property type="match status" value="1"/>
</dbReference>
<keyword evidence="9" id="KW-0804">Transcription</keyword>
<feature type="region of interest" description="Disordered" evidence="13">
    <location>
        <begin position="226"/>
        <end position="254"/>
    </location>
</feature>
<evidence type="ECO:0000256" key="8">
    <source>
        <dbReference type="ARBA" id="ARBA00023125"/>
    </source>
</evidence>
<name>A0A915DW52_9BILA</name>
<protein>
    <recommendedName>
        <fullName evidence="11">Forkhead box protein O</fullName>
    </recommendedName>
</protein>
<dbReference type="SMART" id="SM00339">
    <property type="entry name" value="FH"/>
    <property type="match status" value="1"/>
</dbReference>
<dbReference type="PROSITE" id="PS00658">
    <property type="entry name" value="FORK_HEAD_2"/>
    <property type="match status" value="1"/>
</dbReference>
<dbReference type="WBParaSite" id="jg23821">
    <property type="protein sequence ID" value="jg23821"/>
    <property type="gene ID" value="jg23821"/>
</dbReference>
<dbReference type="InterPro" id="IPR001766">
    <property type="entry name" value="Fork_head_dom"/>
</dbReference>
<dbReference type="Gene3D" id="1.10.10.10">
    <property type="entry name" value="Winged helix-like DNA-binding domain superfamily/Winged helix DNA-binding domain"/>
    <property type="match status" value="1"/>
</dbReference>
<dbReference type="Proteomes" id="UP000887574">
    <property type="component" value="Unplaced"/>
</dbReference>
<evidence type="ECO:0000313" key="15">
    <source>
        <dbReference type="Proteomes" id="UP000887574"/>
    </source>
</evidence>
<keyword evidence="7" id="KW-0805">Transcription regulation</keyword>
<dbReference type="Pfam" id="PF00250">
    <property type="entry name" value="Forkhead"/>
    <property type="match status" value="1"/>
</dbReference>
<evidence type="ECO:0000256" key="12">
    <source>
        <dbReference type="PROSITE-ProRule" id="PRU00089"/>
    </source>
</evidence>
<dbReference type="GO" id="GO:0005737">
    <property type="term" value="C:cytoplasm"/>
    <property type="evidence" value="ECO:0007669"/>
    <property type="project" value="UniProtKB-SubCell"/>
</dbReference>
<keyword evidence="5" id="KW-0597">Phosphoprotein</keyword>
<keyword evidence="10 12" id="KW-0539">Nucleus</keyword>
<evidence type="ECO:0000256" key="7">
    <source>
        <dbReference type="ARBA" id="ARBA00023015"/>
    </source>
</evidence>
<evidence type="ECO:0000256" key="9">
    <source>
        <dbReference type="ARBA" id="ARBA00023163"/>
    </source>
</evidence>
<evidence type="ECO:0000256" key="6">
    <source>
        <dbReference type="ARBA" id="ARBA00022604"/>
    </source>
</evidence>
<comment type="subcellular location">
    <subcellularLocation>
        <location evidence="2">Cytoplasm</location>
    </subcellularLocation>
    <subcellularLocation>
        <location evidence="1 12">Nucleus</location>
    </subcellularLocation>
</comment>
<evidence type="ECO:0000256" key="1">
    <source>
        <dbReference type="ARBA" id="ARBA00004123"/>
    </source>
</evidence>
<evidence type="ECO:0000256" key="11">
    <source>
        <dbReference type="ARBA" id="ARBA00039893"/>
    </source>
</evidence>
<dbReference type="PRINTS" id="PR00053">
    <property type="entry name" value="FORKHEAD"/>
</dbReference>
<dbReference type="InterPro" id="IPR030456">
    <property type="entry name" value="TF_fork_head_CS_2"/>
</dbReference>
<feature type="domain" description="Fork-head" evidence="14">
    <location>
        <begin position="224"/>
        <end position="326"/>
    </location>
</feature>
<dbReference type="SUPFAM" id="SSF46785">
    <property type="entry name" value="Winged helix' DNA-binding domain"/>
    <property type="match status" value="1"/>
</dbReference>
<dbReference type="GO" id="GO:0005634">
    <property type="term" value="C:nucleus"/>
    <property type="evidence" value="ECO:0007669"/>
    <property type="project" value="UniProtKB-SubCell"/>
</dbReference>
<feature type="region of interest" description="Disordered" evidence="13">
    <location>
        <begin position="72"/>
        <end position="108"/>
    </location>
</feature>
<keyword evidence="4" id="KW-0963">Cytoplasm</keyword>
<accession>A0A915DW52</accession>
<evidence type="ECO:0000313" key="16">
    <source>
        <dbReference type="WBParaSite" id="jg23821"/>
    </source>
</evidence>
<keyword evidence="3" id="KW-0217">Developmental protein</keyword>
<evidence type="ECO:0000256" key="3">
    <source>
        <dbReference type="ARBA" id="ARBA00022473"/>
    </source>
</evidence>
<dbReference type="AlphaFoldDB" id="A0A915DW52"/>
<feature type="DNA-binding region" description="Fork-head" evidence="12">
    <location>
        <begin position="224"/>
        <end position="326"/>
    </location>
</feature>
<keyword evidence="15" id="KW-1185">Reference proteome</keyword>
<evidence type="ECO:0000256" key="10">
    <source>
        <dbReference type="ARBA" id="ARBA00023242"/>
    </source>
</evidence>
<dbReference type="PANTHER" id="PTHR45767:SF2">
    <property type="entry name" value="FORKHEAD BOX PROTEIN O"/>
    <property type="match status" value="1"/>
</dbReference>
<evidence type="ECO:0000259" key="14">
    <source>
        <dbReference type="PROSITE" id="PS50039"/>
    </source>
</evidence>
<keyword evidence="8 12" id="KW-0238">DNA-binding</keyword>
<organism evidence="15 16">
    <name type="scientific">Ditylenchus dipsaci</name>
    <dbReference type="NCBI Taxonomy" id="166011"/>
    <lineage>
        <taxon>Eukaryota</taxon>
        <taxon>Metazoa</taxon>
        <taxon>Ecdysozoa</taxon>
        <taxon>Nematoda</taxon>
        <taxon>Chromadorea</taxon>
        <taxon>Rhabditida</taxon>
        <taxon>Tylenchina</taxon>
        <taxon>Tylenchomorpha</taxon>
        <taxon>Sphaerularioidea</taxon>
        <taxon>Anguinidae</taxon>
        <taxon>Anguininae</taxon>
        <taxon>Ditylenchus</taxon>
    </lineage>
</organism>
<feature type="compositionally biased region" description="Polar residues" evidence="13">
    <location>
        <begin position="72"/>
        <end position="81"/>
    </location>
</feature>
<evidence type="ECO:0000256" key="2">
    <source>
        <dbReference type="ARBA" id="ARBA00004496"/>
    </source>
</evidence>
<dbReference type="InterPro" id="IPR036388">
    <property type="entry name" value="WH-like_DNA-bd_sf"/>
</dbReference>
<evidence type="ECO:0000256" key="13">
    <source>
        <dbReference type="SAM" id="MobiDB-lite"/>
    </source>
</evidence>
<evidence type="ECO:0000256" key="4">
    <source>
        <dbReference type="ARBA" id="ARBA00022490"/>
    </source>
</evidence>
<dbReference type="PROSITE" id="PS50039">
    <property type="entry name" value="FORK_HEAD_3"/>
    <property type="match status" value="1"/>
</dbReference>
<keyword evidence="6" id="KW-0341">Growth regulation</keyword>
<feature type="region of interest" description="Disordered" evidence="13">
    <location>
        <begin position="123"/>
        <end position="163"/>
    </location>
</feature>
<sequence>MSAAAASSASSIFENQQSHPPIFQQSFLPDTISEFGTTTSSTLTLLMAANGGAQNGPTSGFPVSCSSMLSMGGTPLTTSSPPWLGGDHSDHSSNSSSRTRLAGLGNSSSINDSGLSTFQLAIQHSSAPPPSPAPATATTTGYSPDSKLPTAGEPNELDDFEAVPRDRCNTWPLRRPTLDINAQTSPLIHDRIPEEDNAYDESSDTIDDNCDAGMLVLWISNEMSPMRSDSAIGGSRTDSPPSKKSTTRRNAQATDLSQVYEWMVQNVPYFRDKGDSNSSAGWKNSIRHNLSLHSRFMRIQNEGAGKSSWWVINPDAKPGRNPRRRAATMETATKGIIDKKRRGARNVLKWVSPEASLLLELQ</sequence>
<proteinExistence type="predicted"/>
<dbReference type="InterPro" id="IPR036390">
    <property type="entry name" value="WH_DNA-bd_sf"/>
</dbReference>
<dbReference type="PANTHER" id="PTHR45767">
    <property type="entry name" value="FORKHEAD BOX PROTEIN O"/>
    <property type="match status" value="1"/>
</dbReference>
<evidence type="ECO:0000256" key="5">
    <source>
        <dbReference type="ARBA" id="ARBA00022553"/>
    </source>
</evidence>
<reference evidence="16" key="1">
    <citation type="submission" date="2022-11" db="UniProtKB">
        <authorList>
            <consortium name="WormBaseParasite"/>
        </authorList>
    </citation>
    <scope>IDENTIFICATION</scope>
</reference>
<feature type="compositionally biased region" description="Polar residues" evidence="13">
    <location>
        <begin position="236"/>
        <end position="254"/>
    </location>
</feature>
<dbReference type="GO" id="GO:0000978">
    <property type="term" value="F:RNA polymerase II cis-regulatory region sequence-specific DNA binding"/>
    <property type="evidence" value="ECO:0007669"/>
    <property type="project" value="TreeGrafter"/>
</dbReference>